<sequence length="59" mass="6732">MKTKPAQLTVNQVAETLNISRNTAINLILTKQIPAYKIGRTYRVDAREITAYKLRNKVT</sequence>
<dbReference type="Proteomes" id="UP001275049">
    <property type="component" value="Unassembled WGS sequence"/>
</dbReference>
<evidence type="ECO:0000313" key="2">
    <source>
        <dbReference type="EMBL" id="MDY5132262.1"/>
    </source>
</evidence>
<evidence type="ECO:0000259" key="1">
    <source>
        <dbReference type="Pfam" id="PF12728"/>
    </source>
</evidence>
<dbReference type="InterPro" id="IPR041657">
    <property type="entry name" value="HTH_17"/>
</dbReference>
<proteinExistence type="predicted"/>
<keyword evidence="3" id="KW-1185">Reference proteome</keyword>
<name>A0ABU5G4F7_9ACTO</name>
<dbReference type="NCBIfam" id="TIGR01764">
    <property type="entry name" value="excise"/>
    <property type="match status" value="1"/>
</dbReference>
<feature type="domain" description="Helix-turn-helix" evidence="1">
    <location>
        <begin position="8"/>
        <end position="56"/>
    </location>
</feature>
<dbReference type="InterPro" id="IPR010093">
    <property type="entry name" value="SinI_DNA-bd"/>
</dbReference>
<dbReference type="Pfam" id="PF12728">
    <property type="entry name" value="HTH_17"/>
    <property type="match status" value="1"/>
</dbReference>
<dbReference type="RefSeq" id="WP_320754812.1">
    <property type="nucleotide sequence ID" value="NZ_JAWNGA010000001.1"/>
</dbReference>
<protein>
    <submittedName>
        <fullName evidence="2">Helix-turn-helix domain-containing protein</fullName>
    </submittedName>
</protein>
<comment type="caution">
    <text evidence="2">The sequence shown here is derived from an EMBL/GenBank/DDBJ whole genome shotgun (WGS) entry which is preliminary data.</text>
</comment>
<reference evidence="2 3" key="1">
    <citation type="submission" date="2023-10" db="EMBL/GenBank/DDBJ databases">
        <title>Whole Genome based description of the genera Actinobaculum and Actinotignum reveals a complex phylogenetic relationship within the species included in the genus Actinotignum.</title>
        <authorList>
            <person name="Jensen C.S."/>
            <person name="Dargis R."/>
            <person name="Kemp M."/>
            <person name="Christensen J.J."/>
        </authorList>
    </citation>
    <scope>NUCLEOTIDE SEQUENCE [LARGE SCALE GENOMIC DNA]</scope>
    <source>
        <strain evidence="2 3">SLA_B974</strain>
    </source>
</reference>
<gene>
    <name evidence="2" type="ORF">R6G86_00700</name>
</gene>
<dbReference type="EMBL" id="JAWNGA010000001">
    <property type="protein sequence ID" value="MDY5132262.1"/>
    <property type="molecule type" value="Genomic_DNA"/>
</dbReference>
<accession>A0ABU5G4F7</accession>
<evidence type="ECO:0000313" key="3">
    <source>
        <dbReference type="Proteomes" id="UP001275049"/>
    </source>
</evidence>
<organism evidence="2 3">
    <name type="scientific">Actinotignum urinale</name>
    <dbReference type="NCBI Taxonomy" id="190146"/>
    <lineage>
        <taxon>Bacteria</taxon>
        <taxon>Bacillati</taxon>
        <taxon>Actinomycetota</taxon>
        <taxon>Actinomycetes</taxon>
        <taxon>Actinomycetales</taxon>
        <taxon>Actinomycetaceae</taxon>
        <taxon>Actinotignum</taxon>
    </lineage>
</organism>